<dbReference type="Proteomes" id="UP000693981">
    <property type="component" value="Unassembled WGS sequence"/>
</dbReference>
<reference evidence="2" key="1">
    <citation type="submission" date="2021-02" db="EMBL/GenBank/DDBJ databases">
        <authorList>
            <person name="Palmer J.M."/>
        </authorList>
    </citation>
    <scope>NUCLEOTIDE SEQUENCE</scope>
    <source>
        <strain evidence="2">SCRP23</strain>
    </source>
</reference>
<dbReference type="OrthoDB" id="111867at2759"/>
<comment type="caution">
    <text evidence="2">The sequence shown here is derived from an EMBL/GenBank/DDBJ whole genome shotgun (WGS) entry which is preliminary data.</text>
</comment>
<proteinExistence type="predicted"/>
<evidence type="ECO:0000256" key="1">
    <source>
        <dbReference type="SAM" id="MobiDB-lite"/>
    </source>
</evidence>
<organism evidence="2 3">
    <name type="scientific">Phytophthora boehmeriae</name>
    <dbReference type="NCBI Taxonomy" id="109152"/>
    <lineage>
        <taxon>Eukaryota</taxon>
        <taxon>Sar</taxon>
        <taxon>Stramenopiles</taxon>
        <taxon>Oomycota</taxon>
        <taxon>Peronosporomycetes</taxon>
        <taxon>Peronosporales</taxon>
        <taxon>Peronosporaceae</taxon>
        <taxon>Phytophthora</taxon>
    </lineage>
</organism>
<evidence type="ECO:0000313" key="2">
    <source>
        <dbReference type="EMBL" id="KAG7397833.1"/>
    </source>
</evidence>
<accession>A0A8T1X1D9</accession>
<dbReference type="EMBL" id="JAGDFL010000099">
    <property type="protein sequence ID" value="KAG7397833.1"/>
    <property type="molecule type" value="Genomic_DNA"/>
</dbReference>
<name>A0A8T1X1D9_9STRA</name>
<keyword evidence="3" id="KW-1185">Reference proteome</keyword>
<dbReference type="AlphaFoldDB" id="A0A8T1X1D9"/>
<feature type="compositionally biased region" description="Polar residues" evidence="1">
    <location>
        <begin position="1"/>
        <end position="31"/>
    </location>
</feature>
<evidence type="ECO:0000313" key="3">
    <source>
        <dbReference type="Proteomes" id="UP000693981"/>
    </source>
</evidence>
<gene>
    <name evidence="2" type="ORF">PHYBOEH_012095</name>
</gene>
<feature type="region of interest" description="Disordered" evidence="1">
    <location>
        <begin position="1"/>
        <end position="36"/>
    </location>
</feature>
<sequence>MTSTASPSVLTPSHTSVVALNGPSVSSSTSDPKCRARSASVPLHRLECVRVTKTLRRQGHRVYAVGVFLQRTEARRRLSDCVYSVSPTSKLSPEAMRAFMMAEREPDFTVERRLSAFRQLRAAVLQLVNSKEAHVKSCSDCQDLLGLLLSRQQQNWTVKLVFGGKERRFALLSAFLNDLLTLTASAEERTTSGSVAEEVDGEEKECGVRNRVAEMMQEFLKRSYQPSLGII</sequence>
<protein>
    <submittedName>
        <fullName evidence="2">Uncharacterized protein</fullName>
    </submittedName>
</protein>